<dbReference type="OrthoDB" id="6261922at2759"/>
<dbReference type="EMBL" id="AZIM01000045">
    <property type="protein sequence ID" value="ETE73759.1"/>
    <property type="molecule type" value="Genomic_DNA"/>
</dbReference>
<dbReference type="GO" id="GO:0006508">
    <property type="term" value="P:proteolysis"/>
    <property type="evidence" value="ECO:0007669"/>
    <property type="project" value="InterPro"/>
</dbReference>
<dbReference type="Gene3D" id="2.40.10.10">
    <property type="entry name" value="Trypsin-like serine proteases"/>
    <property type="match status" value="2"/>
</dbReference>
<keyword evidence="6" id="KW-1185">Reference proteome</keyword>
<feature type="domain" description="Peptidase S1" evidence="4">
    <location>
        <begin position="19"/>
        <end position="216"/>
    </location>
</feature>
<feature type="region of interest" description="Disordered" evidence="2">
    <location>
        <begin position="428"/>
        <end position="561"/>
    </location>
</feature>
<protein>
    <recommendedName>
        <fullName evidence="4">Peptidase S1 domain-containing protein</fullName>
    </recommendedName>
</protein>
<proteinExistence type="predicted"/>
<evidence type="ECO:0000313" key="6">
    <source>
        <dbReference type="Proteomes" id="UP000018936"/>
    </source>
</evidence>
<evidence type="ECO:0000256" key="1">
    <source>
        <dbReference type="ARBA" id="ARBA00023157"/>
    </source>
</evidence>
<dbReference type="Pfam" id="PF00089">
    <property type="entry name" value="Trypsin"/>
    <property type="match status" value="2"/>
</dbReference>
<keyword evidence="1" id="KW-1015">Disulfide bond</keyword>
<dbReference type="SMART" id="SM00020">
    <property type="entry name" value="Tryp_SPc"/>
    <property type="match status" value="1"/>
</dbReference>
<keyword evidence="3" id="KW-0472">Membrane</keyword>
<dbReference type="PANTHER" id="PTHR24250">
    <property type="entry name" value="CHYMOTRYPSIN-RELATED"/>
    <property type="match status" value="1"/>
</dbReference>
<dbReference type="SUPFAM" id="SSF50494">
    <property type="entry name" value="Trypsin-like serine proteases"/>
    <property type="match status" value="1"/>
</dbReference>
<accession>V8PGR4</accession>
<feature type="compositionally biased region" description="Low complexity" evidence="2">
    <location>
        <begin position="462"/>
        <end position="477"/>
    </location>
</feature>
<name>V8PGR4_OPHHA</name>
<feature type="compositionally biased region" description="Polar residues" evidence="2">
    <location>
        <begin position="481"/>
        <end position="561"/>
    </location>
</feature>
<dbReference type="GO" id="GO:0004252">
    <property type="term" value="F:serine-type endopeptidase activity"/>
    <property type="evidence" value="ECO:0007669"/>
    <property type="project" value="InterPro"/>
</dbReference>
<organism evidence="5 6">
    <name type="scientific">Ophiophagus hannah</name>
    <name type="common">King cobra</name>
    <name type="synonym">Naja hannah</name>
    <dbReference type="NCBI Taxonomy" id="8665"/>
    <lineage>
        <taxon>Eukaryota</taxon>
        <taxon>Metazoa</taxon>
        <taxon>Chordata</taxon>
        <taxon>Craniata</taxon>
        <taxon>Vertebrata</taxon>
        <taxon>Euteleostomi</taxon>
        <taxon>Lepidosauria</taxon>
        <taxon>Squamata</taxon>
        <taxon>Bifurcata</taxon>
        <taxon>Unidentata</taxon>
        <taxon>Episquamata</taxon>
        <taxon>Toxicofera</taxon>
        <taxon>Serpentes</taxon>
        <taxon>Colubroidea</taxon>
        <taxon>Elapidae</taxon>
        <taxon>Elapinae</taxon>
        <taxon>Ophiophagus</taxon>
    </lineage>
</organism>
<gene>
    <name evidence="5" type="ORF">L345_00402</name>
</gene>
<dbReference type="PROSITE" id="PS50240">
    <property type="entry name" value="TRYPSIN_DOM"/>
    <property type="match status" value="1"/>
</dbReference>
<feature type="compositionally biased region" description="Polar residues" evidence="2">
    <location>
        <begin position="430"/>
        <end position="461"/>
    </location>
</feature>
<comment type="caution">
    <text evidence="5">The sequence shown here is derived from an EMBL/GenBank/DDBJ whole genome shotgun (WGS) entry which is preliminary data.</text>
</comment>
<dbReference type="InterPro" id="IPR001254">
    <property type="entry name" value="Trypsin_dom"/>
</dbReference>
<keyword evidence="3" id="KW-0812">Transmembrane</keyword>
<evidence type="ECO:0000313" key="5">
    <source>
        <dbReference type="EMBL" id="ETE73759.1"/>
    </source>
</evidence>
<evidence type="ECO:0000259" key="4">
    <source>
        <dbReference type="PROSITE" id="PS50240"/>
    </source>
</evidence>
<dbReference type="InterPro" id="IPR009003">
    <property type="entry name" value="Peptidase_S1_PA"/>
</dbReference>
<dbReference type="AlphaFoldDB" id="V8PGR4"/>
<dbReference type="InterPro" id="IPR043504">
    <property type="entry name" value="Peptidase_S1_PA_chymotrypsin"/>
</dbReference>
<feature type="transmembrane region" description="Helical" evidence="3">
    <location>
        <begin position="61"/>
        <end position="80"/>
    </location>
</feature>
<evidence type="ECO:0000256" key="2">
    <source>
        <dbReference type="SAM" id="MobiDB-lite"/>
    </source>
</evidence>
<feature type="non-terminal residue" evidence="5">
    <location>
        <position position="1"/>
    </location>
</feature>
<sequence>MPAIDSLKRSSEFENLMVVICGLQYPDPKLDKANVISEYNGATEAPWLVNIYGNGQRCQGVILSSLWILTAANCFLLISWNTAPNNDLGLILLAQPVDLTAKDMWPACIPQEEKPYNTQEECRIFERGQEGSMRWFLKETTVEALSIADCSKHWPNTTEGRNLCMVPVGSPVICHDPFTWEWEVMGLVSQSLHNCTIPILASQLLSHIQWLKQVGALENSLQPEDKLPSAAGQQQPVTLLGPATVQTPSATLQVPVILPAAKQIFKLPSSEAAITASLPPVQAITTATPKLSSTNLTSQATMAAVPASPPTKPPTLEIIAITEASKLPSVDTTTATVIKLSSTDLPLPKATMAATAASPLTKPPTLEIIAITEASKLPSVDATTATVIELSSTDLPLPKATMAATTASPLTKPPTLEIITITEARKLPSVETTTATNSISHSSKAANPAQGTNNVNLTTAHKSSPTTSASFSSATKPQHGAPTSSRRLPQETSSVSVQPTTAEMASTKFSFTPTQKSSITSMTSPQLSPVVSPVNKRSSATMRTTKSFSQTPKQQNRTGKK</sequence>
<keyword evidence="3" id="KW-1133">Transmembrane helix</keyword>
<reference evidence="5 6" key="1">
    <citation type="journal article" date="2013" name="Proc. Natl. Acad. Sci. U.S.A.">
        <title>The king cobra genome reveals dynamic gene evolution and adaptation in the snake venom system.</title>
        <authorList>
            <person name="Vonk F.J."/>
            <person name="Casewell N.R."/>
            <person name="Henkel C.V."/>
            <person name="Heimberg A.M."/>
            <person name="Jansen H.J."/>
            <person name="McCleary R.J."/>
            <person name="Kerkkamp H.M."/>
            <person name="Vos R.A."/>
            <person name="Guerreiro I."/>
            <person name="Calvete J.J."/>
            <person name="Wuster W."/>
            <person name="Woods A.E."/>
            <person name="Logan J.M."/>
            <person name="Harrison R.A."/>
            <person name="Castoe T.A."/>
            <person name="de Koning A.P."/>
            <person name="Pollock D.D."/>
            <person name="Yandell M."/>
            <person name="Calderon D."/>
            <person name="Renjifo C."/>
            <person name="Currier R.B."/>
            <person name="Salgado D."/>
            <person name="Pla D."/>
            <person name="Sanz L."/>
            <person name="Hyder A.S."/>
            <person name="Ribeiro J.M."/>
            <person name="Arntzen J.W."/>
            <person name="van den Thillart G.E."/>
            <person name="Boetzer M."/>
            <person name="Pirovano W."/>
            <person name="Dirks R.P."/>
            <person name="Spaink H.P."/>
            <person name="Duboule D."/>
            <person name="McGlinn E."/>
            <person name="Kini R.M."/>
            <person name="Richardson M.K."/>
        </authorList>
    </citation>
    <scope>NUCLEOTIDE SEQUENCE</scope>
    <source>
        <tissue evidence="5">Blood</tissue>
    </source>
</reference>
<dbReference type="Proteomes" id="UP000018936">
    <property type="component" value="Unassembled WGS sequence"/>
</dbReference>
<dbReference type="PANTHER" id="PTHR24250:SF27">
    <property type="entry name" value="ELASTASE 2 LIKE"/>
    <property type="match status" value="1"/>
</dbReference>
<evidence type="ECO:0000256" key="3">
    <source>
        <dbReference type="SAM" id="Phobius"/>
    </source>
</evidence>